<dbReference type="STRING" id="1283841.A0A084Q8Y5"/>
<accession>A0A084Q8Y5</accession>
<dbReference type="Proteomes" id="UP000028524">
    <property type="component" value="Unassembled WGS sequence"/>
</dbReference>
<keyword evidence="1" id="KW-0472">Membrane</keyword>
<sequence length="209" mass="22932">MDPQSYAQAPNHNLRLIPVFNFAFAFALSIASAHVNHKVLPSVGLVPAFTSAVGSFHIYRRLSRFENGEVKLGGLVRACIALFDIFHASLMLTLVVLTWAVLHHSNLRNEALLAYATFPLIIGLVLHSYLLLAPVLKALIARLPSFSISRECPHCNRSISVVPTIYRGSRYAVIPSSPEAADLYTDDHSDDAQPIAIRPSFDEAAEDKA</sequence>
<dbReference type="EMBL" id="KL660927">
    <property type="protein sequence ID" value="KFA60420.1"/>
    <property type="molecule type" value="Genomic_DNA"/>
</dbReference>
<keyword evidence="1" id="KW-1133">Transmembrane helix</keyword>
<feature type="transmembrane region" description="Helical" evidence="1">
    <location>
        <begin position="12"/>
        <end position="33"/>
    </location>
</feature>
<gene>
    <name evidence="2" type="ORF">S40285_10701</name>
</gene>
<feature type="transmembrane region" description="Helical" evidence="1">
    <location>
        <begin position="39"/>
        <end position="59"/>
    </location>
</feature>
<organism evidence="2 3">
    <name type="scientific">Stachybotrys chlorohalonatus (strain IBT 40285)</name>
    <dbReference type="NCBI Taxonomy" id="1283841"/>
    <lineage>
        <taxon>Eukaryota</taxon>
        <taxon>Fungi</taxon>
        <taxon>Dikarya</taxon>
        <taxon>Ascomycota</taxon>
        <taxon>Pezizomycotina</taxon>
        <taxon>Sordariomycetes</taxon>
        <taxon>Hypocreomycetidae</taxon>
        <taxon>Hypocreales</taxon>
        <taxon>Stachybotryaceae</taxon>
        <taxon>Stachybotrys</taxon>
    </lineage>
</organism>
<dbReference type="InParanoid" id="A0A084Q8Y5"/>
<reference evidence="2 3" key="1">
    <citation type="journal article" date="2014" name="BMC Genomics">
        <title>Comparative genome sequencing reveals chemotype-specific gene clusters in the toxigenic black mold Stachybotrys.</title>
        <authorList>
            <person name="Semeiks J."/>
            <person name="Borek D."/>
            <person name="Otwinowski Z."/>
            <person name="Grishin N.V."/>
        </authorList>
    </citation>
    <scope>NUCLEOTIDE SEQUENCE [LARGE SCALE GENOMIC DNA]</scope>
    <source>
        <strain evidence="2 3">IBT 40285</strain>
    </source>
</reference>
<dbReference type="HOGENOM" id="CLU_1316171_0_0_1"/>
<evidence type="ECO:0000256" key="1">
    <source>
        <dbReference type="SAM" id="Phobius"/>
    </source>
</evidence>
<evidence type="ECO:0000313" key="2">
    <source>
        <dbReference type="EMBL" id="KFA60420.1"/>
    </source>
</evidence>
<dbReference type="OrthoDB" id="10300479at2759"/>
<evidence type="ECO:0008006" key="4">
    <source>
        <dbReference type="Google" id="ProtNLM"/>
    </source>
</evidence>
<feature type="transmembrane region" description="Helical" evidence="1">
    <location>
        <begin position="80"/>
        <end position="102"/>
    </location>
</feature>
<dbReference type="AlphaFoldDB" id="A0A084Q8Y5"/>
<evidence type="ECO:0000313" key="3">
    <source>
        <dbReference type="Proteomes" id="UP000028524"/>
    </source>
</evidence>
<keyword evidence="1" id="KW-0812">Transmembrane</keyword>
<proteinExistence type="predicted"/>
<keyword evidence="3" id="KW-1185">Reference proteome</keyword>
<name>A0A084Q8Y5_STAC4</name>
<feature type="transmembrane region" description="Helical" evidence="1">
    <location>
        <begin position="114"/>
        <end position="140"/>
    </location>
</feature>
<protein>
    <recommendedName>
        <fullName evidence="4">MARVEL domain-containing protein</fullName>
    </recommendedName>
</protein>